<name>A0AAN9QC76_CANGL</name>
<keyword evidence="1" id="KW-0488">Methylation</keyword>
<feature type="domain" description="HMA" evidence="7">
    <location>
        <begin position="60"/>
        <end position="124"/>
    </location>
</feature>
<organism evidence="8 9">
    <name type="scientific">Canavalia gladiata</name>
    <name type="common">Sword bean</name>
    <name type="synonym">Dolichos gladiatus</name>
    <dbReference type="NCBI Taxonomy" id="3824"/>
    <lineage>
        <taxon>Eukaryota</taxon>
        <taxon>Viridiplantae</taxon>
        <taxon>Streptophyta</taxon>
        <taxon>Embryophyta</taxon>
        <taxon>Tracheophyta</taxon>
        <taxon>Spermatophyta</taxon>
        <taxon>Magnoliopsida</taxon>
        <taxon>eudicotyledons</taxon>
        <taxon>Gunneridae</taxon>
        <taxon>Pentapetalae</taxon>
        <taxon>rosids</taxon>
        <taxon>fabids</taxon>
        <taxon>Fabales</taxon>
        <taxon>Fabaceae</taxon>
        <taxon>Papilionoideae</taxon>
        <taxon>50 kb inversion clade</taxon>
        <taxon>NPAAA clade</taxon>
        <taxon>indigoferoid/millettioid clade</taxon>
        <taxon>Phaseoleae</taxon>
        <taxon>Canavalia</taxon>
    </lineage>
</organism>
<sequence>MLPRHRRTKFDGDRTISWDPVNCPLFYYLFKPITSDLIWSHSEKSLCSFTLMEGNLESTHQISTLKVDFGCSTICPLDVKNMLEQLKEVKSISIDPNEGKVTVEGNVNPMMLIKFLKKMGKKAQLWSFNKGPMQRRAGSQPKQKHAAHCCCESNDPEDDSIHYKAHYGQSSKKRHDPKDGFGFGNKRALAPPPPGIGYNYPWHQPFSGYHCHPSTPWFLPVTYARPMPRYGYYGRGHSMLPIYGHFDSRVPKDNPMIHYTSYGDNYRYNV</sequence>
<evidence type="ECO:0000256" key="5">
    <source>
        <dbReference type="ARBA" id="ARBA00024045"/>
    </source>
</evidence>
<keyword evidence="4" id="KW-0636">Prenylation</keyword>
<dbReference type="PANTHER" id="PTHR45868:SF74">
    <property type="entry name" value="HEAVY METAL-ASSOCIATED ISOPRENYLATED PLANT PROTEIN 33"/>
    <property type="match status" value="1"/>
</dbReference>
<proteinExistence type="inferred from homology"/>
<protein>
    <recommendedName>
        <fullName evidence="7">HMA domain-containing protein</fullName>
    </recommendedName>
</protein>
<evidence type="ECO:0000256" key="4">
    <source>
        <dbReference type="ARBA" id="ARBA00023289"/>
    </source>
</evidence>
<dbReference type="GO" id="GO:0046872">
    <property type="term" value="F:metal ion binding"/>
    <property type="evidence" value="ECO:0007669"/>
    <property type="project" value="UniProtKB-KW"/>
</dbReference>
<comment type="caution">
    <text evidence="8">The sequence shown here is derived from an EMBL/GenBank/DDBJ whole genome shotgun (WGS) entry which is preliminary data.</text>
</comment>
<dbReference type="PANTHER" id="PTHR45868">
    <property type="entry name" value="HEAVY METAL-ASSOCIATED ISOPRENYLATED PLANT PROTEIN 33-RELATED"/>
    <property type="match status" value="1"/>
</dbReference>
<keyword evidence="2" id="KW-0479">Metal-binding</keyword>
<evidence type="ECO:0000256" key="1">
    <source>
        <dbReference type="ARBA" id="ARBA00022481"/>
    </source>
</evidence>
<comment type="similarity">
    <text evidence="5">Belongs to the HIPP family.</text>
</comment>
<reference evidence="8 9" key="1">
    <citation type="submission" date="2024-01" db="EMBL/GenBank/DDBJ databases">
        <title>The genomes of 5 underutilized Papilionoideae crops provide insights into root nodulation and disease resistanc.</title>
        <authorList>
            <person name="Jiang F."/>
        </authorList>
    </citation>
    <scope>NUCLEOTIDE SEQUENCE [LARGE SCALE GENOMIC DNA]</scope>
    <source>
        <strain evidence="8">LVBAO_FW01</strain>
        <tissue evidence="8">Leaves</tissue>
    </source>
</reference>
<dbReference type="InterPro" id="IPR036163">
    <property type="entry name" value="HMA_dom_sf"/>
</dbReference>
<keyword evidence="9" id="KW-1185">Reference proteome</keyword>
<evidence type="ECO:0000313" key="8">
    <source>
        <dbReference type="EMBL" id="KAK7329961.1"/>
    </source>
</evidence>
<accession>A0AAN9QC76</accession>
<evidence type="ECO:0000256" key="6">
    <source>
        <dbReference type="SAM" id="MobiDB-lite"/>
    </source>
</evidence>
<dbReference type="AlphaFoldDB" id="A0AAN9QC76"/>
<evidence type="ECO:0000256" key="3">
    <source>
        <dbReference type="ARBA" id="ARBA00023288"/>
    </source>
</evidence>
<keyword evidence="3" id="KW-0449">Lipoprotein</keyword>
<feature type="region of interest" description="Disordered" evidence="6">
    <location>
        <begin position="167"/>
        <end position="186"/>
    </location>
</feature>
<dbReference type="Proteomes" id="UP001367508">
    <property type="component" value="Unassembled WGS sequence"/>
</dbReference>
<evidence type="ECO:0000256" key="2">
    <source>
        <dbReference type="ARBA" id="ARBA00022723"/>
    </source>
</evidence>
<dbReference type="InterPro" id="IPR006121">
    <property type="entry name" value="HMA_dom"/>
</dbReference>
<dbReference type="EMBL" id="JAYMYQ010000005">
    <property type="protein sequence ID" value="KAK7329961.1"/>
    <property type="molecule type" value="Genomic_DNA"/>
</dbReference>
<dbReference type="SUPFAM" id="SSF55008">
    <property type="entry name" value="HMA, heavy metal-associated domain"/>
    <property type="match status" value="1"/>
</dbReference>
<dbReference type="Pfam" id="PF00403">
    <property type="entry name" value="HMA"/>
    <property type="match status" value="1"/>
</dbReference>
<evidence type="ECO:0000313" key="9">
    <source>
        <dbReference type="Proteomes" id="UP001367508"/>
    </source>
</evidence>
<dbReference type="PROSITE" id="PS50846">
    <property type="entry name" value="HMA_2"/>
    <property type="match status" value="1"/>
</dbReference>
<dbReference type="Gene3D" id="3.30.70.100">
    <property type="match status" value="1"/>
</dbReference>
<evidence type="ECO:0000259" key="7">
    <source>
        <dbReference type="PROSITE" id="PS50846"/>
    </source>
</evidence>
<gene>
    <name evidence="8" type="ORF">VNO77_24144</name>
</gene>